<dbReference type="KEGG" id="blen:NCTC4824_02503"/>
<evidence type="ECO:0000313" key="3">
    <source>
        <dbReference type="Proteomes" id="UP000249134"/>
    </source>
</evidence>
<accession>A0A2X4W6I4</accession>
<keyword evidence="1" id="KW-0472">Membrane</keyword>
<evidence type="ECO:0000256" key="1">
    <source>
        <dbReference type="SAM" id="Phobius"/>
    </source>
</evidence>
<keyword evidence="1" id="KW-0812">Transmembrane</keyword>
<gene>
    <name evidence="2" type="ORF">NCTC4824_02503</name>
</gene>
<feature type="transmembrane region" description="Helical" evidence="1">
    <location>
        <begin position="31"/>
        <end position="51"/>
    </location>
</feature>
<dbReference type="AlphaFoldDB" id="A0A2X4W6I4"/>
<reference evidence="2 3" key="1">
    <citation type="submission" date="2018-06" db="EMBL/GenBank/DDBJ databases">
        <authorList>
            <consortium name="Pathogen Informatics"/>
            <person name="Doyle S."/>
        </authorList>
    </citation>
    <scope>NUCLEOTIDE SEQUENCE [LARGE SCALE GENOMIC DNA]</scope>
    <source>
        <strain evidence="2 3">NCTC4824</strain>
    </source>
</reference>
<sequence length="66" mass="7290">MGFYYLLLLLIGVVLLITGALWKNVSWSVKIVIFLFVAGIQCIILALLLLMPGSSDVIAQLLKLKE</sequence>
<keyword evidence="3" id="KW-1185">Reference proteome</keyword>
<organism evidence="2 3">
    <name type="scientific">Lederbergia lenta</name>
    <name type="common">Bacillus lentus</name>
    <dbReference type="NCBI Taxonomy" id="1467"/>
    <lineage>
        <taxon>Bacteria</taxon>
        <taxon>Bacillati</taxon>
        <taxon>Bacillota</taxon>
        <taxon>Bacilli</taxon>
        <taxon>Bacillales</taxon>
        <taxon>Bacillaceae</taxon>
        <taxon>Lederbergia</taxon>
    </lineage>
</organism>
<protein>
    <recommendedName>
        <fullName evidence="4">NADH dehydrogenase subunit 4L</fullName>
    </recommendedName>
</protein>
<evidence type="ECO:0000313" key="2">
    <source>
        <dbReference type="EMBL" id="SQI59836.1"/>
    </source>
</evidence>
<dbReference type="EMBL" id="LS483476">
    <property type="protein sequence ID" value="SQI59836.1"/>
    <property type="molecule type" value="Genomic_DNA"/>
</dbReference>
<proteinExistence type="predicted"/>
<evidence type="ECO:0008006" key="4">
    <source>
        <dbReference type="Google" id="ProtNLM"/>
    </source>
</evidence>
<name>A0A2X4W6I4_LEDLE</name>
<dbReference type="Proteomes" id="UP000249134">
    <property type="component" value="Chromosome 1"/>
</dbReference>
<dbReference type="RefSeq" id="WP_066139240.1">
    <property type="nucleotide sequence ID" value="NZ_CBCSGM010000001.1"/>
</dbReference>
<dbReference type="STRING" id="1348624.GCA_001591545_01553"/>
<keyword evidence="1" id="KW-1133">Transmembrane helix</keyword>